<feature type="transmembrane region" description="Helical" evidence="7">
    <location>
        <begin position="225"/>
        <end position="245"/>
    </location>
</feature>
<evidence type="ECO:0000313" key="9">
    <source>
        <dbReference type="EMBL" id="AQQ52183.1"/>
    </source>
</evidence>
<dbReference type="PANTHER" id="PTHR33406">
    <property type="entry name" value="MEMBRANE PROTEIN MJ1562-RELATED"/>
    <property type="match status" value="1"/>
</dbReference>
<keyword evidence="5 7" id="KW-1133">Transmembrane helix</keyword>
<dbReference type="InterPro" id="IPR000731">
    <property type="entry name" value="SSD"/>
</dbReference>
<proteinExistence type="inferred from homology"/>
<evidence type="ECO:0000256" key="2">
    <source>
        <dbReference type="ARBA" id="ARBA00010157"/>
    </source>
</evidence>
<dbReference type="Pfam" id="PF03176">
    <property type="entry name" value="MMPL"/>
    <property type="match status" value="2"/>
</dbReference>
<feature type="transmembrane region" description="Helical" evidence="7">
    <location>
        <begin position="664"/>
        <end position="685"/>
    </location>
</feature>
<evidence type="ECO:0000259" key="8">
    <source>
        <dbReference type="PROSITE" id="PS50156"/>
    </source>
</evidence>
<organism evidence="9 10">
    <name type="scientific">Planococcus lenghuensis</name>
    <dbReference type="NCBI Taxonomy" id="2213202"/>
    <lineage>
        <taxon>Bacteria</taxon>
        <taxon>Bacillati</taxon>
        <taxon>Bacillota</taxon>
        <taxon>Bacilli</taxon>
        <taxon>Bacillales</taxon>
        <taxon>Caryophanaceae</taxon>
        <taxon>Planococcus</taxon>
    </lineage>
</organism>
<feature type="transmembrane region" description="Helical" evidence="7">
    <location>
        <begin position="618"/>
        <end position="643"/>
    </location>
</feature>
<evidence type="ECO:0000256" key="1">
    <source>
        <dbReference type="ARBA" id="ARBA00004651"/>
    </source>
</evidence>
<evidence type="ECO:0000256" key="4">
    <source>
        <dbReference type="ARBA" id="ARBA00022692"/>
    </source>
</evidence>
<dbReference type="OrthoDB" id="9782006at2"/>
<comment type="similarity">
    <text evidence="2">Belongs to the resistance-nodulation-cell division (RND) (TC 2.A.6) family. MmpL subfamily.</text>
</comment>
<dbReference type="Proteomes" id="UP000188184">
    <property type="component" value="Chromosome"/>
</dbReference>
<dbReference type="InterPro" id="IPR050545">
    <property type="entry name" value="Mycobact_MmpL"/>
</dbReference>
<dbReference type="KEGG" id="pmar:B0X71_03020"/>
<dbReference type="InterPro" id="IPR004869">
    <property type="entry name" value="MMPL_dom"/>
</dbReference>
<sequence length="731" mass="78879">MGQFLEKWGNAVAGPKSRWVTVVVWVLIVAVLSAVWPQVNEEEAGGNDLLPADAMSSEAAAISEEQFSNGAGVPLLVVWHRPGGLTEADAAAVQELYADLQDRPLAEQSLVPDFASLPLPALFEAASADREALTTPVFFDAEAMTEELQPALEDLESRIATLTSDEVFTEDIDEAGLHVRFTGPVGIQRDATELFSQADVTLLLATVALVLVLLVLLYRSPILALVPLVGVGFAYGVISPLLGFLADRGWITVDAQAVSIMTVLLFGAGTDYCLFLVSRYRDELRTERDKYMALKLAIVNSGGAIAVSALTTAAGLLTLGLAYYASYDRFAVPFSTAIIIMGIAVLTLLPALLAILGRSAFFPFVPRTEEMTREREEQKGKKVRRLRTRSRISEAAGRLVTKKPWPVILICLIVLGGLALAALRIETTYGVLDSFPEDMPSREGFALIADHYPPGEIAPASVIVDTQGTEVSLDETLLNIDGVESISGPRTGEENPDIIRYDVTFDVDPYSAEAVALVPELQNAVQETLQEAGADGAEVWIGGETAVLYDTEQITSRDQAVIIPVILTIIALLLLVYLRSVTAMLYLLATVVLSYFSALGLGWLVIHYGMSEPALQGLIPLYAFVFLVALGGDYNIFMISSIWKNRERMPLKEAIAEGVSETSSVITSAGLILAGTFAVLAVLPLQVLVQFGTVTAIGILLDTFVVRPLLVPAITMVCGKYAFWPGKLWKK</sequence>
<dbReference type="Gene3D" id="1.20.1640.10">
    <property type="entry name" value="Multidrug efflux transporter AcrB transmembrane domain"/>
    <property type="match status" value="2"/>
</dbReference>
<dbReference type="GO" id="GO:0005886">
    <property type="term" value="C:plasma membrane"/>
    <property type="evidence" value="ECO:0007669"/>
    <property type="project" value="UniProtKB-SubCell"/>
</dbReference>
<dbReference type="AlphaFoldDB" id="A0A1Q2KVL2"/>
<dbReference type="PROSITE" id="PS50156">
    <property type="entry name" value="SSD"/>
    <property type="match status" value="2"/>
</dbReference>
<evidence type="ECO:0000256" key="5">
    <source>
        <dbReference type="ARBA" id="ARBA00022989"/>
    </source>
</evidence>
<feature type="domain" description="SSD" evidence="8">
    <location>
        <begin position="242"/>
        <end position="355"/>
    </location>
</feature>
<feature type="domain" description="SSD" evidence="8">
    <location>
        <begin position="588"/>
        <end position="716"/>
    </location>
</feature>
<feature type="transmembrane region" description="Helical" evidence="7">
    <location>
        <begin position="20"/>
        <end position="39"/>
    </location>
</feature>
<feature type="transmembrane region" description="Helical" evidence="7">
    <location>
        <begin position="560"/>
        <end position="578"/>
    </location>
</feature>
<dbReference type="PANTHER" id="PTHR33406:SF6">
    <property type="entry name" value="MEMBRANE PROTEIN YDGH-RELATED"/>
    <property type="match status" value="1"/>
</dbReference>
<protein>
    <recommendedName>
        <fullName evidence="8">SSD domain-containing protein</fullName>
    </recommendedName>
</protein>
<name>A0A1Q2KVL2_9BACL</name>
<accession>A0A1Q2KVL2</accession>
<feature type="transmembrane region" description="Helical" evidence="7">
    <location>
        <begin position="330"/>
        <end position="357"/>
    </location>
</feature>
<evidence type="ECO:0000313" key="10">
    <source>
        <dbReference type="Proteomes" id="UP000188184"/>
    </source>
</evidence>
<dbReference type="SUPFAM" id="SSF82866">
    <property type="entry name" value="Multidrug efflux transporter AcrB transmembrane domain"/>
    <property type="match status" value="2"/>
</dbReference>
<feature type="transmembrane region" description="Helical" evidence="7">
    <location>
        <begin position="407"/>
        <end position="425"/>
    </location>
</feature>
<evidence type="ECO:0000256" key="7">
    <source>
        <dbReference type="SAM" id="Phobius"/>
    </source>
</evidence>
<feature type="transmembrane region" description="Helical" evidence="7">
    <location>
        <begin position="298"/>
        <end position="324"/>
    </location>
</feature>
<evidence type="ECO:0000256" key="3">
    <source>
        <dbReference type="ARBA" id="ARBA00022475"/>
    </source>
</evidence>
<keyword evidence="6 7" id="KW-0472">Membrane</keyword>
<feature type="transmembrane region" description="Helical" evidence="7">
    <location>
        <begin position="585"/>
        <end position="606"/>
    </location>
</feature>
<gene>
    <name evidence="9" type="ORF">B0X71_03020</name>
</gene>
<evidence type="ECO:0000256" key="6">
    <source>
        <dbReference type="ARBA" id="ARBA00023136"/>
    </source>
</evidence>
<keyword evidence="4 7" id="KW-0812">Transmembrane</keyword>
<dbReference type="RefSeq" id="WP_077588054.1">
    <property type="nucleotide sequence ID" value="NZ_CP019640.1"/>
</dbReference>
<dbReference type="EMBL" id="CP019640">
    <property type="protein sequence ID" value="AQQ52183.1"/>
    <property type="molecule type" value="Genomic_DNA"/>
</dbReference>
<feature type="transmembrane region" description="Helical" evidence="7">
    <location>
        <begin position="200"/>
        <end position="218"/>
    </location>
</feature>
<comment type="subcellular location">
    <subcellularLocation>
        <location evidence="1">Cell membrane</location>
        <topology evidence="1">Multi-pass membrane protein</topology>
    </subcellularLocation>
</comment>
<reference evidence="9 10" key="1">
    <citation type="submission" date="2017-02" db="EMBL/GenBank/DDBJ databases">
        <title>The complete genomic sequence of a novel cold adapted crude oil-degrading bacterium Planococcus qaidamina Y42.</title>
        <authorList>
            <person name="Yang R."/>
        </authorList>
    </citation>
    <scope>NUCLEOTIDE SEQUENCE [LARGE SCALE GENOMIC DNA]</scope>
    <source>
        <strain evidence="9 10">Y42</strain>
    </source>
</reference>
<feature type="transmembrane region" description="Helical" evidence="7">
    <location>
        <begin position="257"/>
        <end position="277"/>
    </location>
</feature>
<keyword evidence="10" id="KW-1185">Reference proteome</keyword>
<keyword evidence="3" id="KW-1003">Cell membrane</keyword>